<dbReference type="Gene3D" id="3.30.9.10">
    <property type="entry name" value="D-Amino Acid Oxidase, subunit A, domain 2"/>
    <property type="match status" value="1"/>
</dbReference>
<dbReference type="PANTHER" id="PTHR43624:SF2">
    <property type="entry name" value="ELECTRON TRANSFER FLAVOPROTEIN-QUINONE OXIDOREDUCTASE YDIS-RELATED"/>
    <property type="match status" value="1"/>
</dbReference>
<evidence type="ECO:0000256" key="1">
    <source>
        <dbReference type="ARBA" id="ARBA00001974"/>
    </source>
</evidence>
<evidence type="ECO:0000256" key="5">
    <source>
        <dbReference type="ARBA" id="ARBA00023002"/>
    </source>
</evidence>
<evidence type="ECO:0000259" key="6">
    <source>
        <dbReference type="Pfam" id="PF01266"/>
    </source>
</evidence>
<reference evidence="7" key="1">
    <citation type="submission" date="2024-03" db="EMBL/GenBank/DDBJ databases">
        <title>Deinococcus weizhi sp. nov., isolated from human skin.</title>
        <authorList>
            <person name="Wei Z."/>
            <person name="Tian F."/>
            <person name="Yang C."/>
            <person name="Xin L.T."/>
            <person name="Wen Z.J."/>
            <person name="Lan K.C."/>
            <person name="Yu L."/>
            <person name="Zhe W."/>
            <person name="Dan F.D."/>
            <person name="Jun W."/>
            <person name="Rui Z."/>
            <person name="Yong X.J."/>
            <person name="Ting Y."/>
            <person name="Wei X."/>
            <person name="Xu Z.G."/>
            <person name="Xin Z."/>
            <person name="Dong F.G."/>
            <person name="Ni X.M."/>
            <person name="Zheng M.G."/>
            <person name="Chun Y."/>
            <person name="Qian W.X."/>
        </authorList>
    </citation>
    <scope>NUCLEOTIDE SEQUENCE</scope>
    <source>
        <strain evidence="7">VB142</strain>
    </source>
</reference>
<accession>A0AAU6Q1S2</accession>
<dbReference type="EMBL" id="CP149782">
    <property type="protein sequence ID" value="WYF44344.1"/>
    <property type="molecule type" value="Genomic_DNA"/>
</dbReference>
<dbReference type="RefSeq" id="WP_339095561.1">
    <property type="nucleotide sequence ID" value="NZ_CP149782.1"/>
</dbReference>
<comment type="cofactor">
    <cofactor evidence="1">
        <name>FAD</name>
        <dbReference type="ChEBI" id="CHEBI:57692"/>
    </cofactor>
</comment>
<dbReference type="Gene3D" id="3.50.50.60">
    <property type="entry name" value="FAD/NAD(P)-binding domain"/>
    <property type="match status" value="1"/>
</dbReference>
<organism evidence="7">
    <name type="scientific">Deinococcus sp. VB142</name>
    <dbReference type="NCBI Taxonomy" id="3112952"/>
    <lineage>
        <taxon>Bacteria</taxon>
        <taxon>Thermotogati</taxon>
        <taxon>Deinococcota</taxon>
        <taxon>Deinococci</taxon>
        <taxon>Deinococcales</taxon>
        <taxon>Deinococcaceae</taxon>
        <taxon>Deinococcus</taxon>
    </lineage>
</organism>
<dbReference type="AlphaFoldDB" id="A0AAU6Q1S2"/>
<dbReference type="SUPFAM" id="SSF51905">
    <property type="entry name" value="FAD/NAD(P)-binding domain"/>
    <property type="match status" value="1"/>
</dbReference>
<feature type="domain" description="FAD dependent oxidoreductase" evidence="6">
    <location>
        <begin position="29"/>
        <end position="379"/>
    </location>
</feature>
<keyword evidence="3" id="KW-0285">Flavoprotein</keyword>
<dbReference type="InterPro" id="IPR039651">
    <property type="entry name" value="FixC-like"/>
</dbReference>
<protein>
    <submittedName>
        <fullName evidence="7">FAD-dependent oxidoreductase</fullName>
    </submittedName>
</protein>
<keyword evidence="4" id="KW-0274">FAD</keyword>
<proteinExistence type="inferred from homology"/>
<evidence type="ECO:0000313" key="7">
    <source>
        <dbReference type="EMBL" id="WYF44344.1"/>
    </source>
</evidence>
<dbReference type="InterPro" id="IPR006076">
    <property type="entry name" value="FAD-dep_OxRdtase"/>
</dbReference>
<sequence length="385" mass="40557">MSAADFASTAPRSQVWAHVGQPFTPDSFDIVVVGAGRMGAACALYLRQLAPHLSLLLVEEGGLPNEEGATILAPGVWTAFDVPRGQEAAAEWTREQLLSGIEKLEVESRPLVELLRDGADTVPTTEALAHAPEALALLDPQVYPLARVDARALTYRPGQLALQAAQQAIRLGANLLLNTRAEPGVGQVKLHRLTVTNTHQIVVHETRQVRARAVVVAAGAAGPVLIEHGVGLHTRHGRAYVQYPRLNLPTSAQTPVLRAGGLTLRPQNDGLTLIPPIHHRDPQGYQPAGGQLTGVPTGLRREVLEDLVALMDGLPALSSDRLELGRSSADIAGAWVSLPGGQPDTTPTAEQPAPGLFLLLGGPRADTLGLATAHALAAEVVATLD</sequence>
<comment type="similarity">
    <text evidence="2">Belongs to the ETF-QO/FixC family.</text>
</comment>
<dbReference type="Pfam" id="PF01266">
    <property type="entry name" value="DAO"/>
    <property type="match status" value="1"/>
</dbReference>
<dbReference type="GO" id="GO:0016491">
    <property type="term" value="F:oxidoreductase activity"/>
    <property type="evidence" value="ECO:0007669"/>
    <property type="project" value="UniProtKB-KW"/>
</dbReference>
<evidence type="ECO:0000256" key="2">
    <source>
        <dbReference type="ARBA" id="ARBA00006796"/>
    </source>
</evidence>
<dbReference type="InterPro" id="IPR036188">
    <property type="entry name" value="FAD/NAD-bd_sf"/>
</dbReference>
<name>A0AAU6Q1S2_9DEIO</name>
<dbReference type="PANTHER" id="PTHR43624">
    <property type="entry name" value="ELECTRON TRANSFER FLAVOPROTEIN-QUINONE OXIDOREDUCTASE YDIS-RELATED"/>
    <property type="match status" value="1"/>
</dbReference>
<evidence type="ECO:0000256" key="3">
    <source>
        <dbReference type="ARBA" id="ARBA00022630"/>
    </source>
</evidence>
<gene>
    <name evidence="7" type="ORF">WDJ50_13260</name>
</gene>
<keyword evidence="5" id="KW-0560">Oxidoreductase</keyword>
<evidence type="ECO:0000256" key="4">
    <source>
        <dbReference type="ARBA" id="ARBA00022827"/>
    </source>
</evidence>